<organism evidence="1 2">
    <name type="scientific">Tissierella praeacuta DSM 18095</name>
    <dbReference type="NCBI Taxonomy" id="1123404"/>
    <lineage>
        <taxon>Bacteria</taxon>
        <taxon>Bacillati</taxon>
        <taxon>Bacillota</taxon>
        <taxon>Tissierellia</taxon>
        <taxon>Tissierellales</taxon>
        <taxon>Tissierellaceae</taxon>
        <taxon>Tissierella</taxon>
    </lineage>
</organism>
<keyword evidence="2" id="KW-1185">Reference proteome</keyword>
<dbReference type="STRING" id="1123404.SAMN02745784_02741"/>
<dbReference type="EMBL" id="FQTY01000018">
    <property type="protein sequence ID" value="SHF07930.1"/>
    <property type="molecule type" value="Genomic_DNA"/>
</dbReference>
<dbReference type="Proteomes" id="UP000184114">
    <property type="component" value="Unassembled WGS sequence"/>
</dbReference>
<evidence type="ECO:0000313" key="1">
    <source>
        <dbReference type="EMBL" id="SHF07930.1"/>
    </source>
</evidence>
<dbReference type="AlphaFoldDB" id="A0A1M4YQ81"/>
<dbReference type="RefSeq" id="WP_072977268.1">
    <property type="nucleotide sequence ID" value="NZ_FQTY01000018.1"/>
</dbReference>
<protein>
    <submittedName>
        <fullName evidence="1">HTH domain-containing protein</fullName>
    </submittedName>
</protein>
<dbReference type="SUPFAM" id="SSF46785">
    <property type="entry name" value="Winged helix' DNA-binding domain"/>
    <property type="match status" value="1"/>
</dbReference>
<dbReference type="InterPro" id="IPR036388">
    <property type="entry name" value="WH-like_DNA-bd_sf"/>
</dbReference>
<dbReference type="Gene3D" id="1.10.10.10">
    <property type="entry name" value="Winged helix-like DNA-binding domain superfamily/Winged helix DNA-binding domain"/>
    <property type="match status" value="1"/>
</dbReference>
<reference evidence="2" key="1">
    <citation type="submission" date="2016-11" db="EMBL/GenBank/DDBJ databases">
        <authorList>
            <person name="Varghese N."/>
            <person name="Submissions S."/>
        </authorList>
    </citation>
    <scope>NUCLEOTIDE SEQUENCE [LARGE SCALE GENOMIC DNA]</scope>
    <source>
        <strain evidence="2">DSM 18095</strain>
    </source>
</reference>
<sequence length="112" mass="12752">MGNEFLKYLKEYHVGKEKAVSSAYLENKLSISSRNIRKIVNQLRNDGVPICSDENGYYYAGDTDEVLNSIYQMTSRIKEIARAKNGLVKSLKRFPDNSGQLILQIGCSEEER</sequence>
<evidence type="ECO:0000313" key="2">
    <source>
        <dbReference type="Proteomes" id="UP000184114"/>
    </source>
</evidence>
<accession>A0A1M4YQ81</accession>
<dbReference type="InterPro" id="IPR036390">
    <property type="entry name" value="WH_DNA-bd_sf"/>
</dbReference>
<dbReference type="GeneID" id="90995498"/>
<proteinExistence type="predicted"/>
<name>A0A1M4YQ81_9FIRM</name>
<gene>
    <name evidence="1" type="ORF">SAMN02745784_02741</name>
</gene>